<gene>
    <name evidence="7" type="ORF">RJ641_001670</name>
</gene>
<feature type="region of interest" description="Disordered" evidence="6">
    <location>
        <begin position="1"/>
        <end position="25"/>
    </location>
</feature>
<comment type="subcellular location">
    <subcellularLocation>
        <location evidence="1">Nucleus</location>
    </subcellularLocation>
</comment>
<dbReference type="EMBL" id="JBAMMX010000010">
    <property type="protein sequence ID" value="KAK6932046.1"/>
    <property type="molecule type" value="Genomic_DNA"/>
</dbReference>
<evidence type="ECO:0000256" key="3">
    <source>
        <dbReference type="ARBA" id="ARBA00022803"/>
    </source>
</evidence>
<sequence>MRNTGKNYPVRGFSTPPATWKSDPDSHSYLYHQTPPMPCERKRSSPLPFNADSPDPFHIIHKVPAGDSPYVKAKQVQLIEKDLSKSISLFWAAINSGDRVDSALKDMAVVMKQLNRADEAIEAVKSFRHLCPYESQESLDNVLVELYKRSGRIHEQIEMLHLKLNHIEDGTAFGGRRSKTARSQGKKIYVTLEQEKARRALSLELDRNKQCNLALCLLHMDRIAEAKSLLHVVQASSADGKIHEPYAKSFERAVEMLTKMESESALKPVEQKRGTITLPQGSFLSPSSRSKESTLSAHEGQYYASGLAAPRRLEDDSRTLLLGERSKESITRKLDRYKAGVSGLDKENSKFSSSHLYYVDKKSRGPHYEVPSQRSSNYSDEGSSCRRLYFSPVPFRGNLRASATEPRKVLKHCGYGDQRRQIRGDNVIEKSRKRLSFKCTASAENLHRLATQNHQTDSIGGDLGKSKEGDFTPMINGMAIRSKSPTIMSEEKSKNVWDHDLRWRRGDWKQQSWVKPVGEYKGNWNHTSYSPISENRNQRDKVVTNSSYSPSIANGNQNSWESNQQNSLSGNLVVESSIIVDDSKTFEALMSNSTVCAEENKSEQVDDQTKKQQQLPQDFSSYKVKKSWADMAEEEEEELLSESLDAGEGYDDENQNSNIVHQALSPLNQVDNLSESFKLCDLRSGHTMSTNAVPSKNPTAQRSLCFGTLCTPDSDNHGWSSPLTKKGLNNEKSNQMCAVSQNGLKLMRRNRLQVFQDITLLPESPRA</sequence>
<dbReference type="Gene3D" id="1.25.40.10">
    <property type="entry name" value="Tetratricopeptide repeat domain"/>
    <property type="match status" value="1"/>
</dbReference>
<feature type="compositionally biased region" description="Polar residues" evidence="6">
    <location>
        <begin position="543"/>
        <end position="553"/>
    </location>
</feature>
<accession>A0AAN8VLE1</accession>
<evidence type="ECO:0000256" key="4">
    <source>
        <dbReference type="ARBA" id="ARBA00023054"/>
    </source>
</evidence>
<keyword evidence="5" id="KW-0539">Nucleus</keyword>
<keyword evidence="8" id="KW-1185">Reference proteome</keyword>
<keyword evidence="4" id="KW-0175">Coiled coil</keyword>
<name>A0AAN8VLE1_9MAGN</name>
<feature type="region of interest" description="Disordered" evidence="6">
    <location>
        <begin position="524"/>
        <end position="564"/>
    </location>
</feature>
<dbReference type="InterPro" id="IPR011990">
    <property type="entry name" value="TPR-like_helical_dom_sf"/>
</dbReference>
<evidence type="ECO:0000256" key="1">
    <source>
        <dbReference type="ARBA" id="ARBA00004123"/>
    </source>
</evidence>
<dbReference type="InterPro" id="IPR044961">
    <property type="entry name" value="MS5/SDI1"/>
</dbReference>
<dbReference type="PANTHER" id="PTHR36326">
    <property type="entry name" value="PROTEIN POLLENLESS 3-LIKE 2"/>
    <property type="match status" value="1"/>
</dbReference>
<organism evidence="7 8">
    <name type="scientific">Dillenia turbinata</name>
    <dbReference type="NCBI Taxonomy" id="194707"/>
    <lineage>
        <taxon>Eukaryota</taxon>
        <taxon>Viridiplantae</taxon>
        <taxon>Streptophyta</taxon>
        <taxon>Embryophyta</taxon>
        <taxon>Tracheophyta</taxon>
        <taxon>Spermatophyta</taxon>
        <taxon>Magnoliopsida</taxon>
        <taxon>eudicotyledons</taxon>
        <taxon>Gunneridae</taxon>
        <taxon>Pentapetalae</taxon>
        <taxon>Dilleniales</taxon>
        <taxon>Dilleniaceae</taxon>
        <taxon>Dillenia</taxon>
    </lineage>
</organism>
<reference evidence="7 8" key="1">
    <citation type="submission" date="2023-12" db="EMBL/GenBank/DDBJ databases">
        <title>A high-quality genome assembly for Dillenia turbinata (Dilleniales).</title>
        <authorList>
            <person name="Chanderbali A."/>
        </authorList>
    </citation>
    <scope>NUCLEOTIDE SEQUENCE [LARGE SCALE GENOMIC DNA]</scope>
    <source>
        <strain evidence="7">LSX21</strain>
        <tissue evidence="7">Leaf</tissue>
    </source>
</reference>
<dbReference type="PANTHER" id="PTHR36326:SF4">
    <property type="entry name" value="PROTEIN POLLENLESS 3-LIKE 1"/>
    <property type="match status" value="1"/>
</dbReference>
<protein>
    <submittedName>
        <fullName evidence="7">Uncharacterized protein</fullName>
    </submittedName>
</protein>
<evidence type="ECO:0000256" key="5">
    <source>
        <dbReference type="ARBA" id="ARBA00023242"/>
    </source>
</evidence>
<feature type="compositionally biased region" description="Polar residues" evidence="6">
    <location>
        <begin position="524"/>
        <end position="535"/>
    </location>
</feature>
<evidence type="ECO:0000256" key="2">
    <source>
        <dbReference type="ARBA" id="ARBA00022737"/>
    </source>
</evidence>
<evidence type="ECO:0000313" key="7">
    <source>
        <dbReference type="EMBL" id="KAK6932046.1"/>
    </source>
</evidence>
<evidence type="ECO:0000313" key="8">
    <source>
        <dbReference type="Proteomes" id="UP001370490"/>
    </source>
</evidence>
<dbReference type="AlphaFoldDB" id="A0AAN8VLE1"/>
<evidence type="ECO:0000256" key="6">
    <source>
        <dbReference type="SAM" id="MobiDB-lite"/>
    </source>
</evidence>
<feature type="compositionally biased region" description="Low complexity" evidence="6">
    <location>
        <begin position="554"/>
        <end position="564"/>
    </location>
</feature>
<keyword evidence="3" id="KW-0802">TPR repeat</keyword>
<proteinExistence type="predicted"/>
<dbReference type="GO" id="GO:0005634">
    <property type="term" value="C:nucleus"/>
    <property type="evidence" value="ECO:0007669"/>
    <property type="project" value="UniProtKB-SubCell"/>
</dbReference>
<comment type="caution">
    <text evidence="7">The sequence shown here is derived from an EMBL/GenBank/DDBJ whole genome shotgun (WGS) entry which is preliminary data.</text>
</comment>
<keyword evidence="2" id="KW-0677">Repeat</keyword>
<dbReference type="Proteomes" id="UP001370490">
    <property type="component" value="Unassembled WGS sequence"/>
</dbReference>